<feature type="region of interest" description="Disordered" evidence="3">
    <location>
        <begin position="1"/>
        <end position="29"/>
    </location>
</feature>
<reference evidence="6" key="1">
    <citation type="submission" date="2017-06" db="EMBL/GenBank/DDBJ databases">
        <title>Complete Genome Sequence of Mycobacterium shigaense.</title>
        <authorList>
            <person name="Fukano H."/>
            <person name="Yoshida M."/>
            <person name="Kazumi Y."/>
            <person name="Ogura Y."/>
            <person name="Mitarai S."/>
            <person name="Hayashi T."/>
            <person name="Hoshino Y."/>
        </authorList>
    </citation>
    <scope>NUCLEOTIDE SEQUENCE [LARGE SCALE GENOMIC DNA]</scope>
    <source>
        <strain evidence="6">UN-152</strain>
    </source>
</reference>
<keyword evidence="6" id="KW-1185">Reference proteome</keyword>
<feature type="domain" description="Flavin reductase like" evidence="4">
    <location>
        <begin position="43"/>
        <end position="194"/>
    </location>
</feature>
<evidence type="ECO:0000259" key="4">
    <source>
        <dbReference type="SMART" id="SM00903"/>
    </source>
</evidence>
<keyword evidence="2" id="KW-0560">Oxidoreductase</keyword>
<organism evidence="5 6">
    <name type="scientific">Mycobacterium shigaense</name>
    <dbReference type="NCBI Taxonomy" id="722731"/>
    <lineage>
        <taxon>Bacteria</taxon>
        <taxon>Bacillati</taxon>
        <taxon>Actinomycetota</taxon>
        <taxon>Actinomycetes</taxon>
        <taxon>Mycobacteriales</taxon>
        <taxon>Mycobacteriaceae</taxon>
        <taxon>Mycobacterium</taxon>
        <taxon>Mycobacterium simiae complex</taxon>
    </lineage>
</organism>
<dbReference type="GO" id="GO:0042602">
    <property type="term" value="F:riboflavin reductase (NADPH) activity"/>
    <property type="evidence" value="ECO:0007669"/>
    <property type="project" value="TreeGrafter"/>
</dbReference>
<dbReference type="EMBL" id="AP018164">
    <property type="protein sequence ID" value="BAX92589.1"/>
    <property type="molecule type" value="Genomic_DNA"/>
</dbReference>
<dbReference type="PANTHER" id="PTHR30466">
    <property type="entry name" value="FLAVIN REDUCTASE"/>
    <property type="match status" value="1"/>
</dbReference>
<evidence type="ECO:0000313" key="5">
    <source>
        <dbReference type="EMBL" id="BAX92589.1"/>
    </source>
</evidence>
<evidence type="ECO:0000313" key="6">
    <source>
        <dbReference type="Proteomes" id="UP000217736"/>
    </source>
</evidence>
<dbReference type="Proteomes" id="UP000217736">
    <property type="component" value="Chromosome"/>
</dbReference>
<feature type="compositionally biased region" description="Polar residues" evidence="3">
    <location>
        <begin position="1"/>
        <end position="11"/>
    </location>
</feature>
<accession>A0A1Z4EHZ5</accession>
<name>A0A1Z4EHZ5_9MYCO</name>
<protein>
    <submittedName>
        <fullName evidence="5">Putative oxidoreductase</fullName>
    </submittedName>
</protein>
<evidence type="ECO:0000256" key="2">
    <source>
        <dbReference type="ARBA" id="ARBA00023002"/>
    </source>
</evidence>
<dbReference type="PANTHER" id="PTHR30466:SF15">
    <property type="entry name" value="POSSIBLE OXIDOREDUCTASE"/>
    <property type="match status" value="1"/>
</dbReference>
<dbReference type="InterPro" id="IPR002563">
    <property type="entry name" value="Flavin_Rdtase-like_dom"/>
</dbReference>
<evidence type="ECO:0000256" key="1">
    <source>
        <dbReference type="ARBA" id="ARBA00008898"/>
    </source>
</evidence>
<dbReference type="KEGG" id="mshg:MSG_02445"/>
<proteinExistence type="inferred from homology"/>
<comment type="similarity">
    <text evidence="1">Belongs to the non-flavoprotein flavin reductase family.</text>
</comment>
<dbReference type="InterPro" id="IPR050268">
    <property type="entry name" value="NADH-dep_flavin_reductase"/>
</dbReference>
<evidence type="ECO:0000256" key="3">
    <source>
        <dbReference type="SAM" id="MobiDB-lite"/>
    </source>
</evidence>
<dbReference type="SUPFAM" id="SSF50475">
    <property type="entry name" value="FMN-binding split barrel"/>
    <property type="match status" value="1"/>
</dbReference>
<dbReference type="Pfam" id="PF01613">
    <property type="entry name" value="Flavin_Reduct"/>
    <property type="match status" value="1"/>
</dbReference>
<gene>
    <name evidence="5" type="ORF">MSG_02445</name>
</gene>
<sequence>MRRLNGTNVTNLRRLPPTGFQSAPNGKTERVAGAGSDAFEKLVALLDYPMFVVTTHSDGVAAGCLVGFASQTSINPPRFLVGLSTKNHTFRVASGATHLGVHVFGTEHLELVALFGSETGDSVNKFERCSWHPGPAQTPILDDAAAWFAGRILERFSLGDHVGHLLEPEGGSPPQELEHWVSFGDVRHLEPGHEA</sequence>
<dbReference type="InterPro" id="IPR012349">
    <property type="entry name" value="Split_barrel_FMN-bd"/>
</dbReference>
<dbReference type="SMART" id="SM00903">
    <property type="entry name" value="Flavin_Reduct"/>
    <property type="match status" value="1"/>
</dbReference>
<dbReference type="AlphaFoldDB" id="A0A1Z4EHZ5"/>
<dbReference type="Gene3D" id="2.30.110.10">
    <property type="entry name" value="Electron Transport, Fmn-binding Protein, Chain A"/>
    <property type="match status" value="1"/>
</dbReference>
<dbReference type="GO" id="GO:0010181">
    <property type="term" value="F:FMN binding"/>
    <property type="evidence" value="ECO:0007669"/>
    <property type="project" value="InterPro"/>
</dbReference>